<comment type="subcellular location">
    <subcellularLocation>
        <location evidence="1">Membrane</location>
        <topology evidence="1">Multi-pass membrane protein</topology>
    </subcellularLocation>
</comment>
<accession>A0AAV0BFM9</accession>
<dbReference type="InterPro" id="IPR004813">
    <property type="entry name" value="OPT"/>
</dbReference>
<dbReference type="PANTHER" id="PTHR22601">
    <property type="entry name" value="ISP4 LIKE PROTEIN"/>
    <property type="match status" value="1"/>
</dbReference>
<keyword evidence="8 9" id="KW-0472">Membrane</keyword>
<evidence type="ECO:0000256" key="4">
    <source>
        <dbReference type="ARBA" id="ARBA00022692"/>
    </source>
</evidence>
<evidence type="ECO:0000256" key="8">
    <source>
        <dbReference type="ARBA" id="ARBA00023136"/>
    </source>
</evidence>
<feature type="transmembrane region" description="Helical" evidence="9">
    <location>
        <begin position="107"/>
        <end position="126"/>
    </location>
</feature>
<proteinExistence type="inferred from homology"/>
<feature type="transmembrane region" description="Helical" evidence="9">
    <location>
        <begin position="470"/>
        <end position="490"/>
    </location>
</feature>
<evidence type="ECO:0000256" key="3">
    <source>
        <dbReference type="ARBA" id="ARBA00022448"/>
    </source>
</evidence>
<dbReference type="Pfam" id="PF03169">
    <property type="entry name" value="OPT"/>
    <property type="match status" value="1"/>
</dbReference>
<reference evidence="11" key="1">
    <citation type="submission" date="2022-06" db="EMBL/GenBank/DDBJ databases">
        <authorList>
            <consortium name="SYNGENTA / RWTH Aachen University"/>
        </authorList>
    </citation>
    <scope>NUCLEOTIDE SEQUENCE</scope>
</reference>
<feature type="transmembrane region" description="Helical" evidence="9">
    <location>
        <begin position="646"/>
        <end position="666"/>
    </location>
</feature>
<evidence type="ECO:0000256" key="6">
    <source>
        <dbReference type="ARBA" id="ARBA00022927"/>
    </source>
</evidence>
<dbReference type="NCBIfam" id="TIGR00728">
    <property type="entry name" value="OPT_sfam"/>
    <property type="match status" value="1"/>
</dbReference>
<keyword evidence="3" id="KW-0813">Transport</keyword>
<keyword evidence="4 9" id="KW-0812">Transmembrane</keyword>
<feature type="transmembrane region" description="Helical" evidence="9">
    <location>
        <begin position="262"/>
        <end position="280"/>
    </location>
</feature>
<feature type="transmembrane region" description="Helical" evidence="9">
    <location>
        <begin position="339"/>
        <end position="356"/>
    </location>
</feature>
<dbReference type="EMBL" id="CALTRL010001255">
    <property type="protein sequence ID" value="CAH7671793.1"/>
    <property type="molecule type" value="Genomic_DNA"/>
</dbReference>
<sequence length="790" mass="86791">MEPSIVRYTGPNGEILEEDESLFVNDYLLASAGEPFDQHNHQTPLPDGKTANERLNNSAAEPEKKNDDGFNYITNSLKELKHSNLPEELILVQIDDNTEDAVVTVRALLVGILEGAVGAVILQLFLFKSAPLPKMPILSQIFTVIFGFLFSLIPGPKWWNPGPFGAKESVFAAIISTSASSGAPAIEMIVTQYLFFNRINGVIPNVMIHLSSQLVGLSFAGLFQPILVYPARMLYPKVFPSVALYNLLHGSKEKKDKKLKKFFSKILGAITFYQVLPTYVMPALQGISFFCLTMPQNELITNIFGGADSQEGMGLFSACFDWYLVGDGGPLYTPFRSQLHILAGFVIGKFLFPLAYSRSWFSAGAKEGFPFLSGSLFTKKGKLYPVEDVIDEDGNLISEALKPHGPPSFTATHITGQIAVTIAATSAVTNLFLTEWRNILATLTNSKPHGTQDPHRLTVLNSYKDFPRRYYLVMAAFAIGLAITASTMSNGQISPAGIFLAILTPSFLTLAIGTLAGITGGNLRLGGVVPMIGGLVLPQNAIGNMWFSTYAAATASQGLQFISDLKFAQYMHLPPITVTVAQLTGSFVALCVNIAMMNFMLRTNEEELSSLANERVSPGVIFQELESQAVAWGVFSSQLLFLGKPYSFVAISIIIGFLSPLPFYFANKIWPNKNLNAVNIPLLANWIAVSARGRTSGHSGKIIVGGLSQVWARWYHRKWYWRYNYILSAALDSGTYLVIVVISVFFKGFAGIKIEIPNYFLNPTRPTAKDYCILTGIREEVYEEHVSTFL</sequence>
<dbReference type="GO" id="GO:0035673">
    <property type="term" value="F:oligopeptide transmembrane transporter activity"/>
    <property type="evidence" value="ECO:0007669"/>
    <property type="project" value="InterPro"/>
</dbReference>
<keyword evidence="5" id="KW-0571">Peptide transport</keyword>
<evidence type="ECO:0000313" key="12">
    <source>
        <dbReference type="Proteomes" id="UP001153365"/>
    </source>
</evidence>
<feature type="transmembrane region" description="Helical" evidence="9">
    <location>
        <begin position="171"/>
        <end position="196"/>
    </location>
</feature>
<name>A0AAV0BFM9_PHAPC</name>
<evidence type="ECO:0000256" key="9">
    <source>
        <dbReference type="SAM" id="Phobius"/>
    </source>
</evidence>
<evidence type="ECO:0000313" key="10">
    <source>
        <dbReference type="EMBL" id="CAH7671793.1"/>
    </source>
</evidence>
<feature type="transmembrane region" description="Helical" evidence="9">
    <location>
        <begin position="208"/>
        <end position="227"/>
    </location>
</feature>
<keyword evidence="7 9" id="KW-1133">Transmembrane helix</keyword>
<evidence type="ECO:0000313" key="11">
    <source>
        <dbReference type="EMBL" id="CAH7684196.1"/>
    </source>
</evidence>
<gene>
    <name evidence="11" type="ORF">PPACK8108_LOCUS18248</name>
    <name evidence="10" type="ORF">PPACK8108_LOCUS6610</name>
</gene>
<evidence type="ECO:0000256" key="2">
    <source>
        <dbReference type="ARBA" id="ARBA00008807"/>
    </source>
</evidence>
<keyword evidence="6" id="KW-0653">Protein transport</keyword>
<evidence type="ECO:0000256" key="5">
    <source>
        <dbReference type="ARBA" id="ARBA00022856"/>
    </source>
</evidence>
<dbReference type="AlphaFoldDB" id="A0AAV0BFM9"/>
<keyword evidence="12" id="KW-1185">Reference proteome</keyword>
<dbReference type="EMBL" id="CALTRL010005247">
    <property type="protein sequence ID" value="CAH7684196.1"/>
    <property type="molecule type" value="Genomic_DNA"/>
</dbReference>
<dbReference type="GO" id="GO:0015031">
    <property type="term" value="P:protein transport"/>
    <property type="evidence" value="ECO:0007669"/>
    <property type="project" value="UniProtKB-KW"/>
</dbReference>
<dbReference type="GO" id="GO:0016020">
    <property type="term" value="C:membrane"/>
    <property type="evidence" value="ECO:0007669"/>
    <property type="project" value="UniProtKB-SubCell"/>
</dbReference>
<dbReference type="InterPro" id="IPR004648">
    <property type="entry name" value="Oligpept_transpt"/>
</dbReference>
<comment type="caution">
    <text evidence="11">The sequence shown here is derived from an EMBL/GenBank/DDBJ whole genome shotgun (WGS) entry which is preliminary data.</text>
</comment>
<feature type="transmembrane region" description="Helical" evidence="9">
    <location>
        <begin position="723"/>
        <end position="746"/>
    </location>
</feature>
<feature type="transmembrane region" description="Helical" evidence="9">
    <location>
        <begin position="576"/>
        <end position="601"/>
    </location>
</feature>
<dbReference type="Proteomes" id="UP001153365">
    <property type="component" value="Unassembled WGS sequence"/>
</dbReference>
<evidence type="ECO:0000256" key="1">
    <source>
        <dbReference type="ARBA" id="ARBA00004141"/>
    </source>
</evidence>
<evidence type="ECO:0000256" key="7">
    <source>
        <dbReference type="ARBA" id="ARBA00022989"/>
    </source>
</evidence>
<comment type="similarity">
    <text evidence="2">Belongs to the oligopeptide OPT transporter family.</text>
</comment>
<protein>
    <submittedName>
        <fullName evidence="11">OPT oligopeptide transporter protein-domain-containing protein</fullName>
    </submittedName>
</protein>
<organism evidence="11 12">
    <name type="scientific">Phakopsora pachyrhizi</name>
    <name type="common">Asian soybean rust disease fungus</name>
    <dbReference type="NCBI Taxonomy" id="170000"/>
    <lineage>
        <taxon>Eukaryota</taxon>
        <taxon>Fungi</taxon>
        <taxon>Dikarya</taxon>
        <taxon>Basidiomycota</taxon>
        <taxon>Pucciniomycotina</taxon>
        <taxon>Pucciniomycetes</taxon>
        <taxon>Pucciniales</taxon>
        <taxon>Phakopsoraceae</taxon>
        <taxon>Phakopsora</taxon>
    </lineage>
</organism>
<feature type="transmembrane region" description="Helical" evidence="9">
    <location>
        <begin position="496"/>
        <end position="518"/>
    </location>
</feature>
<feature type="transmembrane region" description="Helical" evidence="9">
    <location>
        <begin position="138"/>
        <end position="159"/>
    </location>
</feature>